<reference evidence="1 2" key="1">
    <citation type="submission" date="2015-01" db="EMBL/GenBank/DDBJ databases">
        <title>Evolution of Trichinella species and genotypes.</title>
        <authorList>
            <person name="Korhonen P.K."/>
            <person name="Edoardo P."/>
            <person name="Giuseppe L.R."/>
            <person name="Gasser R.B."/>
        </authorList>
    </citation>
    <scope>NUCLEOTIDE SEQUENCE [LARGE SCALE GENOMIC DNA]</scope>
    <source>
        <strain evidence="1">ISS3</strain>
    </source>
</reference>
<sequence length="142" mass="16188">MTNGHRAVILWQEYVDVILSKLSTPPLACFPFRRKPGCHYAWYLVPKHSCSFLGEKANVEEYNFLPCSSSNSLGSSGLFFFTVPTNFYSQCIRCKKVVTTPLPYRELLASLGSSREFHLMAFQCIFAYSKRSLTLSNRLPKT</sequence>
<dbReference type="InParanoid" id="A0A0V1C2C1"/>
<comment type="caution">
    <text evidence="1">The sequence shown here is derived from an EMBL/GenBank/DDBJ whole genome shotgun (WGS) entry which is preliminary data.</text>
</comment>
<dbReference type="AlphaFoldDB" id="A0A0V1C2C1"/>
<evidence type="ECO:0000313" key="2">
    <source>
        <dbReference type="Proteomes" id="UP000054776"/>
    </source>
</evidence>
<proteinExistence type="predicted"/>
<accession>A0A0V1C2C1</accession>
<keyword evidence="2" id="KW-1185">Reference proteome</keyword>
<dbReference type="Proteomes" id="UP000054776">
    <property type="component" value="Unassembled WGS sequence"/>
</dbReference>
<name>A0A0V1C2C1_TRISP</name>
<gene>
    <name evidence="1" type="ORF">T01_1442</name>
</gene>
<dbReference type="EMBL" id="JYDH01000001">
    <property type="protein sequence ID" value="KRY43444.1"/>
    <property type="molecule type" value="Genomic_DNA"/>
</dbReference>
<protein>
    <submittedName>
        <fullName evidence="1">Uncharacterized protein</fullName>
    </submittedName>
</protein>
<evidence type="ECO:0000313" key="1">
    <source>
        <dbReference type="EMBL" id="KRY43444.1"/>
    </source>
</evidence>
<organism evidence="1 2">
    <name type="scientific">Trichinella spiralis</name>
    <name type="common">Trichina worm</name>
    <dbReference type="NCBI Taxonomy" id="6334"/>
    <lineage>
        <taxon>Eukaryota</taxon>
        <taxon>Metazoa</taxon>
        <taxon>Ecdysozoa</taxon>
        <taxon>Nematoda</taxon>
        <taxon>Enoplea</taxon>
        <taxon>Dorylaimia</taxon>
        <taxon>Trichinellida</taxon>
        <taxon>Trichinellidae</taxon>
        <taxon>Trichinella</taxon>
    </lineage>
</organism>
<dbReference type="OrthoDB" id="5932760at2759"/>